<dbReference type="PRINTS" id="PR00502">
    <property type="entry name" value="NUDIXFAMILY"/>
</dbReference>
<dbReference type="CDD" id="cd04669">
    <property type="entry name" value="NUDIX_Hydrolase"/>
    <property type="match status" value="1"/>
</dbReference>
<dbReference type="InterPro" id="IPR020476">
    <property type="entry name" value="Nudix_hydrolase"/>
</dbReference>
<evidence type="ECO:0000313" key="5">
    <source>
        <dbReference type="EMBL" id="MBR7794586.1"/>
    </source>
</evidence>
<organism evidence="5 6">
    <name type="scientific">Virgibacillus salarius</name>
    <dbReference type="NCBI Taxonomy" id="447199"/>
    <lineage>
        <taxon>Bacteria</taxon>
        <taxon>Bacillati</taxon>
        <taxon>Bacillota</taxon>
        <taxon>Bacilli</taxon>
        <taxon>Bacillales</taxon>
        <taxon>Bacillaceae</taxon>
        <taxon>Virgibacillus</taxon>
    </lineage>
</organism>
<evidence type="ECO:0000256" key="1">
    <source>
        <dbReference type="ARBA" id="ARBA00001946"/>
    </source>
</evidence>
<comment type="caution">
    <text evidence="5">The sequence shown here is derived from an EMBL/GenBank/DDBJ whole genome shotgun (WGS) entry which is preliminary data.</text>
</comment>
<keyword evidence="2 3" id="KW-0378">Hydrolase</keyword>
<dbReference type="Proteomes" id="UP000675284">
    <property type="component" value="Unassembled WGS sequence"/>
</dbReference>
<dbReference type="PANTHER" id="PTHR43046:SF14">
    <property type="entry name" value="MUTT_NUDIX FAMILY PROTEIN"/>
    <property type="match status" value="1"/>
</dbReference>
<protein>
    <submittedName>
        <fullName evidence="5">NUDIX domain-containing protein</fullName>
    </submittedName>
</protein>
<dbReference type="Pfam" id="PF00293">
    <property type="entry name" value="NUDIX"/>
    <property type="match status" value="1"/>
</dbReference>
<dbReference type="PROSITE" id="PS00893">
    <property type="entry name" value="NUDIX_BOX"/>
    <property type="match status" value="1"/>
</dbReference>
<evidence type="ECO:0000256" key="3">
    <source>
        <dbReference type="RuleBase" id="RU003476"/>
    </source>
</evidence>
<evidence type="ECO:0000259" key="4">
    <source>
        <dbReference type="PROSITE" id="PS51462"/>
    </source>
</evidence>
<proteinExistence type="inferred from homology"/>
<feature type="domain" description="Nudix hydrolase" evidence="4">
    <location>
        <begin position="1"/>
        <end position="130"/>
    </location>
</feature>
<evidence type="ECO:0000256" key="2">
    <source>
        <dbReference type="ARBA" id="ARBA00022801"/>
    </source>
</evidence>
<comment type="similarity">
    <text evidence="3">Belongs to the Nudix hydrolase family.</text>
</comment>
<dbReference type="RefSeq" id="WP_166529794.1">
    <property type="nucleotide sequence ID" value="NZ_JAGSOT010000002.1"/>
</dbReference>
<dbReference type="PROSITE" id="PS51462">
    <property type="entry name" value="NUDIX"/>
    <property type="match status" value="1"/>
</dbReference>
<dbReference type="InterPro" id="IPR015797">
    <property type="entry name" value="NUDIX_hydrolase-like_dom_sf"/>
</dbReference>
<evidence type="ECO:0000313" key="6">
    <source>
        <dbReference type="Proteomes" id="UP000675284"/>
    </source>
</evidence>
<reference evidence="5" key="1">
    <citation type="submission" date="2021-04" db="EMBL/GenBank/DDBJ databases">
        <title>Isolation and polyphasic classification of algal microorganism.</title>
        <authorList>
            <person name="Wang S."/>
        </authorList>
    </citation>
    <scope>NUCLEOTIDE SEQUENCE</scope>
    <source>
        <strain evidence="5">720a</strain>
    </source>
</reference>
<dbReference type="InterPro" id="IPR020084">
    <property type="entry name" value="NUDIX_hydrolase_CS"/>
</dbReference>
<dbReference type="Gene3D" id="3.90.79.10">
    <property type="entry name" value="Nucleoside Triphosphate Pyrophosphohydrolase"/>
    <property type="match status" value="1"/>
</dbReference>
<comment type="cofactor">
    <cofactor evidence="1">
        <name>Mg(2+)</name>
        <dbReference type="ChEBI" id="CHEBI:18420"/>
    </cofactor>
</comment>
<dbReference type="EMBL" id="JAGSOT010000002">
    <property type="protein sequence ID" value="MBR7794586.1"/>
    <property type="molecule type" value="Genomic_DNA"/>
</dbReference>
<accession>A0A941DRX4</accession>
<name>A0A941DRX4_9BACI</name>
<dbReference type="AlphaFoldDB" id="A0A941DRX4"/>
<keyword evidence="6" id="KW-1185">Reference proteome</keyword>
<dbReference type="InterPro" id="IPR000086">
    <property type="entry name" value="NUDIX_hydrolase_dom"/>
</dbReference>
<dbReference type="GO" id="GO:0016787">
    <property type="term" value="F:hydrolase activity"/>
    <property type="evidence" value="ECO:0007669"/>
    <property type="project" value="UniProtKB-KW"/>
</dbReference>
<sequence>MRNRNSVVLLENNQVVLIRRRVDKLEYYVFPGGGIEVNETPEEAAKREALEELGVVVSITSCLGILSYHGDQYFFLARIVSGRFGTGMGEEFCNKTTGRGTYHPVWIDIPQLMNIDVKPKEMAELLIEKCNELHV</sequence>
<dbReference type="SUPFAM" id="SSF55811">
    <property type="entry name" value="Nudix"/>
    <property type="match status" value="1"/>
</dbReference>
<gene>
    <name evidence="5" type="ORF">KCX74_00850</name>
</gene>
<dbReference type="PANTHER" id="PTHR43046">
    <property type="entry name" value="GDP-MANNOSE MANNOSYL HYDROLASE"/>
    <property type="match status" value="1"/>
</dbReference>